<feature type="transmembrane region" description="Helical" evidence="6">
    <location>
        <begin position="381"/>
        <end position="408"/>
    </location>
</feature>
<evidence type="ECO:0000313" key="9">
    <source>
        <dbReference type="Proteomes" id="UP000468638"/>
    </source>
</evidence>
<feature type="transmembrane region" description="Helical" evidence="6">
    <location>
        <begin position="344"/>
        <end position="369"/>
    </location>
</feature>
<feature type="transmembrane region" description="Helical" evidence="6">
    <location>
        <begin position="169"/>
        <end position="189"/>
    </location>
</feature>
<dbReference type="Pfam" id="PF03553">
    <property type="entry name" value="Na_H_antiporter"/>
    <property type="match status" value="1"/>
</dbReference>
<evidence type="ECO:0000256" key="3">
    <source>
        <dbReference type="ARBA" id="ARBA00022692"/>
    </source>
</evidence>
<keyword evidence="2" id="KW-1003">Cell membrane</keyword>
<feature type="transmembrane region" description="Helical" evidence="6">
    <location>
        <begin position="70"/>
        <end position="91"/>
    </location>
</feature>
<feature type="transmembrane region" description="Helical" evidence="6">
    <location>
        <begin position="201"/>
        <end position="220"/>
    </location>
</feature>
<evidence type="ECO:0000256" key="5">
    <source>
        <dbReference type="ARBA" id="ARBA00023136"/>
    </source>
</evidence>
<evidence type="ECO:0000256" key="1">
    <source>
        <dbReference type="ARBA" id="ARBA00004651"/>
    </source>
</evidence>
<gene>
    <name evidence="8" type="ORF">GLW05_08985</name>
</gene>
<name>A0A6I5A395_9BACI</name>
<feature type="transmembrane region" description="Helical" evidence="6">
    <location>
        <begin position="261"/>
        <end position="284"/>
    </location>
</feature>
<evidence type="ECO:0000313" key="8">
    <source>
        <dbReference type="EMBL" id="MYL33731.1"/>
    </source>
</evidence>
<comment type="caution">
    <text evidence="8">The sequence shown here is derived from an EMBL/GenBank/DDBJ whole genome shotgun (WGS) entry which is preliminary data.</text>
</comment>
<keyword evidence="5 6" id="KW-0472">Membrane</keyword>
<reference evidence="8 9" key="1">
    <citation type="submission" date="2019-11" db="EMBL/GenBank/DDBJ databases">
        <title>Genome sequences of 17 halophilic strains isolated from different environments.</title>
        <authorList>
            <person name="Furrow R.E."/>
        </authorList>
    </citation>
    <scope>NUCLEOTIDE SEQUENCE [LARGE SCALE GENOMIC DNA]</scope>
    <source>
        <strain evidence="8 9">22514_16_FS</strain>
    </source>
</reference>
<feature type="domain" description="Na+/H+ antiporter NhaC-like C-terminal" evidence="7">
    <location>
        <begin position="161"/>
        <end position="484"/>
    </location>
</feature>
<feature type="transmembrane region" description="Helical" evidence="6">
    <location>
        <begin position="489"/>
        <end position="507"/>
    </location>
</feature>
<comment type="subcellular location">
    <subcellularLocation>
        <location evidence="1">Cell membrane</location>
        <topology evidence="1">Multi-pass membrane protein</topology>
    </subcellularLocation>
</comment>
<dbReference type="PANTHER" id="PTHR43478:SF1">
    <property type="entry name" value="NA+_H+ ANTIPORTER NHAC-LIKE C-TERMINAL DOMAIN-CONTAINING PROTEIN"/>
    <property type="match status" value="1"/>
</dbReference>
<feature type="transmembrane region" description="Helical" evidence="6">
    <location>
        <begin position="305"/>
        <end position="324"/>
    </location>
</feature>
<dbReference type="Proteomes" id="UP000468638">
    <property type="component" value="Unassembled WGS sequence"/>
</dbReference>
<dbReference type="PANTHER" id="PTHR43478">
    <property type="entry name" value="NA+/H+ ANTIPORTER-RELATED"/>
    <property type="match status" value="1"/>
</dbReference>
<organism evidence="8 9">
    <name type="scientific">Pontibacillus yanchengensis</name>
    <dbReference type="NCBI Taxonomy" id="462910"/>
    <lineage>
        <taxon>Bacteria</taxon>
        <taxon>Bacillati</taxon>
        <taxon>Bacillota</taxon>
        <taxon>Bacilli</taxon>
        <taxon>Bacillales</taxon>
        <taxon>Bacillaceae</taxon>
        <taxon>Pontibacillus</taxon>
    </lineage>
</organism>
<dbReference type="EMBL" id="WMEQ01000005">
    <property type="protein sequence ID" value="MYL33731.1"/>
    <property type="molecule type" value="Genomic_DNA"/>
</dbReference>
<evidence type="ECO:0000256" key="4">
    <source>
        <dbReference type="ARBA" id="ARBA00022989"/>
    </source>
</evidence>
<proteinExistence type="predicted"/>
<dbReference type="OrthoDB" id="9762978at2"/>
<evidence type="ECO:0000259" key="7">
    <source>
        <dbReference type="Pfam" id="PF03553"/>
    </source>
</evidence>
<sequence>MEGTIYSLIPPFIMLVLVLLTRQVLLSLGAGIIVGAFMLHNFSIGASLSEIWSTFYTIFYADGAVQWGSLYLLSFLLLLGITTAFMTASGGSRAFGEWAIKRIRTRKGAQTMPAILGIIIFIDDYFNSLAIGQVARPLTDQYKISRAKLAYIIDSTSAPVTVISPISSWGAFIIGTIGGIISTEGLAQLGELEAFVKMIPLNFYVFAAILLVFLTILFRFDIGSMKKHEQRAETTGELVTKGKEVPGDLDSEFVEHSNGKVLHLLAPIITLLVATVTAMVITGVQGSEGEVTLLSIFASTNVNKSLFFGGLFAVLTGLYLYTYQGKPKSPVRTVFVEGVKAMLPAIYILILAWMIGSIIGGLETGSFLAERVKQASITASYLPFLIFIVAGIMAFATGTSWGTFGIMLPIAGEIAVNTDAAMFLPSLAAVLAGSVFGDHCSPISDTSILSSTGAGSNHIDHVMTQLPYAFISALAAAVGYLLYGLTTNTFISLLVTIVIVFIIAFSFKPKPQNA</sequence>
<dbReference type="AlphaFoldDB" id="A0A6I5A395"/>
<feature type="transmembrane region" description="Helical" evidence="6">
    <location>
        <begin position="112"/>
        <end position="135"/>
    </location>
</feature>
<feature type="transmembrane region" description="Helical" evidence="6">
    <location>
        <begin position="466"/>
        <end position="483"/>
    </location>
</feature>
<dbReference type="InterPro" id="IPR018461">
    <property type="entry name" value="Na/H_Antiport_NhaC-like_C"/>
</dbReference>
<protein>
    <submittedName>
        <fullName evidence="8">Na+/H+ antiporter NhaC family protein</fullName>
    </submittedName>
</protein>
<accession>A0A6I5A395</accession>
<dbReference type="RefSeq" id="WP_160850143.1">
    <property type="nucleotide sequence ID" value="NZ_WMEQ01000005.1"/>
</dbReference>
<evidence type="ECO:0000256" key="2">
    <source>
        <dbReference type="ARBA" id="ARBA00022475"/>
    </source>
</evidence>
<evidence type="ECO:0000256" key="6">
    <source>
        <dbReference type="SAM" id="Phobius"/>
    </source>
</evidence>
<dbReference type="GO" id="GO:0005886">
    <property type="term" value="C:plasma membrane"/>
    <property type="evidence" value="ECO:0007669"/>
    <property type="project" value="UniProtKB-SubCell"/>
</dbReference>
<keyword evidence="3 6" id="KW-0812">Transmembrane</keyword>
<feature type="transmembrane region" description="Helical" evidence="6">
    <location>
        <begin position="12"/>
        <end position="39"/>
    </location>
</feature>
<keyword evidence="4 6" id="KW-1133">Transmembrane helix</keyword>